<dbReference type="InterPro" id="IPR013332">
    <property type="entry name" value="KPR_N"/>
</dbReference>
<evidence type="ECO:0000256" key="2">
    <source>
        <dbReference type="ARBA" id="ARBA00007870"/>
    </source>
</evidence>
<dbReference type="NCBIfam" id="TIGR00745">
    <property type="entry name" value="apbA_panE"/>
    <property type="match status" value="1"/>
</dbReference>
<evidence type="ECO:0000256" key="1">
    <source>
        <dbReference type="ARBA" id="ARBA00004994"/>
    </source>
</evidence>
<dbReference type="PANTHER" id="PTHR43765">
    <property type="entry name" value="2-DEHYDROPANTOATE 2-REDUCTASE-RELATED"/>
    <property type="match status" value="1"/>
</dbReference>
<dbReference type="Pfam" id="PF02558">
    <property type="entry name" value="ApbA"/>
    <property type="match status" value="1"/>
</dbReference>
<proteinExistence type="inferred from homology"/>
<evidence type="ECO:0000256" key="8">
    <source>
        <dbReference type="ARBA" id="ARBA00032024"/>
    </source>
</evidence>
<dbReference type="Proteomes" id="UP000283734">
    <property type="component" value="Unassembled WGS sequence"/>
</dbReference>
<evidence type="ECO:0000259" key="12">
    <source>
        <dbReference type="Pfam" id="PF08546"/>
    </source>
</evidence>
<evidence type="ECO:0000256" key="9">
    <source>
        <dbReference type="ARBA" id="ARBA00048793"/>
    </source>
</evidence>
<dbReference type="Gene3D" id="1.10.1040.10">
    <property type="entry name" value="N-(1-d-carboxylethyl)-l-norvaline Dehydrogenase, domain 2"/>
    <property type="match status" value="1"/>
</dbReference>
<keyword evidence="5 10" id="KW-0566">Pantothenate biosynthesis</keyword>
<dbReference type="InterPro" id="IPR008927">
    <property type="entry name" value="6-PGluconate_DH-like_C_sf"/>
</dbReference>
<dbReference type="GO" id="GO:0008677">
    <property type="term" value="F:2-dehydropantoate 2-reductase activity"/>
    <property type="evidence" value="ECO:0007669"/>
    <property type="project" value="UniProtKB-EC"/>
</dbReference>
<feature type="domain" description="Ketopantoate reductase N-terminal" evidence="11">
    <location>
        <begin position="10"/>
        <end position="132"/>
    </location>
</feature>
<dbReference type="GO" id="GO:0050661">
    <property type="term" value="F:NADP binding"/>
    <property type="evidence" value="ECO:0007669"/>
    <property type="project" value="TreeGrafter"/>
</dbReference>
<evidence type="ECO:0000256" key="4">
    <source>
        <dbReference type="ARBA" id="ARBA00019465"/>
    </source>
</evidence>
<evidence type="ECO:0000259" key="11">
    <source>
        <dbReference type="Pfam" id="PF02558"/>
    </source>
</evidence>
<comment type="caution">
    <text evidence="13">The sequence shown here is derived from an EMBL/GenBank/DDBJ whole genome shotgun (WGS) entry which is preliminary data.</text>
</comment>
<dbReference type="EC" id="1.1.1.169" evidence="3 10"/>
<evidence type="ECO:0000313" key="13">
    <source>
        <dbReference type="EMBL" id="RJG16771.1"/>
    </source>
</evidence>
<evidence type="ECO:0000256" key="5">
    <source>
        <dbReference type="ARBA" id="ARBA00022655"/>
    </source>
</evidence>
<dbReference type="GO" id="GO:0015940">
    <property type="term" value="P:pantothenate biosynthetic process"/>
    <property type="evidence" value="ECO:0007669"/>
    <property type="project" value="UniProtKB-UniPathway"/>
</dbReference>
<dbReference type="PANTHER" id="PTHR43765:SF2">
    <property type="entry name" value="2-DEHYDROPANTOATE 2-REDUCTASE"/>
    <property type="match status" value="1"/>
</dbReference>
<comment type="function">
    <text evidence="10">Catalyzes the NADPH-dependent reduction of ketopantoate into pantoic acid.</text>
</comment>
<dbReference type="Pfam" id="PF08546">
    <property type="entry name" value="ApbA_C"/>
    <property type="match status" value="1"/>
</dbReference>
<gene>
    <name evidence="13" type="ORF">D4A39_13200</name>
</gene>
<dbReference type="SUPFAM" id="SSF51735">
    <property type="entry name" value="NAD(P)-binding Rossmann-fold domains"/>
    <property type="match status" value="1"/>
</dbReference>
<dbReference type="InterPro" id="IPR013328">
    <property type="entry name" value="6PGD_dom2"/>
</dbReference>
<dbReference type="InterPro" id="IPR013752">
    <property type="entry name" value="KPA_reductase"/>
</dbReference>
<dbReference type="InterPro" id="IPR036291">
    <property type="entry name" value="NAD(P)-bd_dom_sf"/>
</dbReference>
<comment type="similarity">
    <text evidence="2 10">Belongs to the ketopantoate reductase family.</text>
</comment>
<evidence type="ECO:0000256" key="7">
    <source>
        <dbReference type="ARBA" id="ARBA00023002"/>
    </source>
</evidence>
<dbReference type="InterPro" id="IPR003710">
    <property type="entry name" value="ApbA"/>
</dbReference>
<name>A0A418XVK0_9GAMM</name>
<sequence>MTSSLPHWFLLGAGNMGTLAAWYLTRAGHGVTVVRSGASSDLKKQLHRAGNPELALQLPTLAPEAITGPVRHLLVAVKTPYTRSSLSPLLPWINEETQVLRLQNGLGALDELLPSGQVVEAVSTSAVKGQHPDHEIIAENTTWMGGNGPQPDWFASLTPHWPDLQWCDDIREPQWKKLVANAVINPLTALHDVPNGHIVSDPALRDAATRLCQEADRVLQALNPDWPGHSLDNVLAVAQATAGNTSSMRADRQRGAPTEIEAINGWLVTQANRLGIAVPAHLAIIASLTRGQ</sequence>
<evidence type="ECO:0000256" key="10">
    <source>
        <dbReference type="RuleBase" id="RU362068"/>
    </source>
</evidence>
<evidence type="ECO:0000256" key="6">
    <source>
        <dbReference type="ARBA" id="ARBA00022857"/>
    </source>
</evidence>
<evidence type="ECO:0000256" key="3">
    <source>
        <dbReference type="ARBA" id="ARBA00013014"/>
    </source>
</evidence>
<dbReference type="EMBL" id="QYYA01000004">
    <property type="protein sequence ID" value="RJG16771.1"/>
    <property type="molecule type" value="Genomic_DNA"/>
</dbReference>
<reference evidence="13 14" key="1">
    <citation type="submission" date="2018-09" db="EMBL/GenBank/DDBJ databases">
        <title>Alcanivorax profundi sp. nov., isolated from 1000 m-depth seawater of the Mariana Trench.</title>
        <authorList>
            <person name="Liu J."/>
        </authorList>
    </citation>
    <scope>NUCLEOTIDE SEQUENCE [LARGE SCALE GENOMIC DNA]</scope>
    <source>
        <strain evidence="13 14">MTEO17</strain>
    </source>
</reference>
<evidence type="ECO:0000313" key="14">
    <source>
        <dbReference type="Proteomes" id="UP000283734"/>
    </source>
</evidence>
<keyword evidence="6 10" id="KW-0521">NADP</keyword>
<dbReference type="Gene3D" id="3.40.50.720">
    <property type="entry name" value="NAD(P)-binding Rossmann-like Domain"/>
    <property type="match status" value="1"/>
</dbReference>
<organism evidence="13 14">
    <name type="scientific">Alcanivorax profundi</name>
    <dbReference type="NCBI Taxonomy" id="2338368"/>
    <lineage>
        <taxon>Bacteria</taxon>
        <taxon>Pseudomonadati</taxon>
        <taxon>Pseudomonadota</taxon>
        <taxon>Gammaproteobacteria</taxon>
        <taxon>Oceanospirillales</taxon>
        <taxon>Alcanivoracaceae</taxon>
        <taxon>Alcanivorax</taxon>
    </lineage>
</organism>
<dbReference type="OrthoDB" id="6530772at2"/>
<dbReference type="SUPFAM" id="SSF48179">
    <property type="entry name" value="6-phosphogluconate dehydrogenase C-terminal domain-like"/>
    <property type="match status" value="1"/>
</dbReference>
<comment type="pathway">
    <text evidence="1 10">Cofactor biosynthesis; (R)-pantothenate biosynthesis; (R)-pantoate from 3-methyl-2-oxobutanoate: step 2/2.</text>
</comment>
<comment type="catalytic activity">
    <reaction evidence="9 10">
        <text>(R)-pantoate + NADP(+) = 2-dehydropantoate + NADPH + H(+)</text>
        <dbReference type="Rhea" id="RHEA:16233"/>
        <dbReference type="ChEBI" id="CHEBI:11561"/>
        <dbReference type="ChEBI" id="CHEBI:15378"/>
        <dbReference type="ChEBI" id="CHEBI:15980"/>
        <dbReference type="ChEBI" id="CHEBI:57783"/>
        <dbReference type="ChEBI" id="CHEBI:58349"/>
        <dbReference type="EC" id="1.1.1.169"/>
    </reaction>
</comment>
<dbReference type="RefSeq" id="WP_119918331.1">
    <property type="nucleotide sequence ID" value="NZ_QYYA01000004.1"/>
</dbReference>
<feature type="domain" description="Ketopantoate reductase C-terminal" evidence="12">
    <location>
        <begin position="169"/>
        <end position="288"/>
    </location>
</feature>
<dbReference type="InterPro" id="IPR050838">
    <property type="entry name" value="Ketopantoate_reductase"/>
</dbReference>
<protein>
    <recommendedName>
        <fullName evidence="4 10">2-dehydropantoate 2-reductase</fullName>
        <ecNumber evidence="3 10">1.1.1.169</ecNumber>
    </recommendedName>
    <alternativeName>
        <fullName evidence="8 10">Ketopantoate reductase</fullName>
    </alternativeName>
</protein>
<accession>A0A418XVK0</accession>
<keyword evidence="14" id="KW-1185">Reference proteome</keyword>
<dbReference type="UniPathway" id="UPA00028">
    <property type="reaction ID" value="UER00004"/>
</dbReference>
<keyword evidence="7 10" id="KW-0560">Oxidoreductase</keyword>
<dbReference type="GO" id="GO:0005737">
    <property type="term" value="C:cytoplasm"/>
    <property type="evidence" value="ECO:0007669"/>
    <property type="project" value="TreeGrafter"/>
</dbReference>
<dbReference type="AlphaFoldDB" id="A0A418XVK0"/>